<reference evidence="1" key="1">
    <citation type="journal article" date="2014" name="Int. J. Syst. Evol. Microbiol.">
        <title>Complete genome sequence of Corynebacterium casei LMG S-19264T (=DSM 44701T), isolated from a smear-ripened cheese.</title>
        <authorList>
            <consortium name="US DOE Joint Genome Institute (JGI-PGF)"/>
            <person name="Walter F."/>
            <person name="Albersmeier A."/>
            <person name="Kalinowski J."/>
            <person name="Ruckert C."/>
        </authorList>
    </citation>
    <scope>NUCLEOTIDE SEQUENCE</scope>
    <source>
        <strain evidence="1">KCTC 12710</strain>
    </source>
</reference>
<proteinExistence type="predicted"/>
<name>A0A918V527_9FLAO</name>
<accession>A0A918V527</accession>
<gene>
    <name evidence="1" type="ORF">GCM10007028_03430</name>
</gene>
<sequence length="222" mass="26470">MKWEWKEGSVLNNYNENTPCKEIFRAICDEIAEYYIPKGWKYARSRPKITLKNTKIKFEIAFWSSGSNTPGEWVNLEIIPSFASIELKNHLKERGIDSYGYMRFPEFYQLSENIKKGEEHVIRILDKPIRRESRYDEKSGVLIHSNNVNVYGITTDDFEQIIEFIEINIVAWIKWADDYEKVKTFAQNSLSAYRERMVVGDFMHFVRFKFPEKENEILRILE</sequence>
<protein>
    <recommendedName>
        <fullName evidence="3">DUF4304 domain-containing protein</fullName>
    </recommendedName>
</protein>
<evidence type="ECO:0000313" key="1">
    <source>
        <dbReference type="EMBL" id="GGZ69681.1"/>
    </source>
</evidence>
<evidence type="ECO:0008006" key="3">
    <source>
        <dbReference type="Google" id="ProtNLM"/>
    </source>
</evidence>
<dbReference type="RefSeq" id="WP_189358860.1">
    <property type="nucleotide sequence ID" value="NZ_BMWZ01000001.1"/>
</dbReference>
<reference evidence="1" key="2">
    <citation type="submission" date="2020-09" db="EMBL/GenBank/DDBJ databases">
        <authorList>
            <person name="Sun Q."/>
            <person name="Kim S."/>
        </authorList>
    </citation>
    <scope>NUCLEOTIDE SEQUENCE</scope>
    <source>
        <strain evidence="1">KCTC 12710</strain>
    </source>
</reference>
<dbReference type="Proteomes" id="UP000636004">
    <property type="component" value="Unassembled WGS sequence"/>
</dbReference>
<organism evidence="1 2">
    <name type="scientific">Algibacter mikhailovii</name>
    <dbReference type="NCBI Taxonomy" id="425498"/>
    <lineage>
        <taxon>Bacteria</taxon>
        <taxon>Pseudomonadati</taxon>
        <taxon>Bacteroidota</taxon>
        <taxon>Flavobacteriia</taxon>
        <taxon>Flavobacteriales</taxon>
        <taxon>Flavobacteriaceae</taxon>
        <taxon>Algibacter</taxon>
    </lineage>
</organism>
<keyword evidence="2" id="KW-1185">Reference proteome</keyword>
<evidence type="ECO:0000313" key="2">
    <source>
        <dbReference type="Proteomes" id="UP000636004"/>
    </source>
</evidence>
<comment type="caution">
    <text evidence="1">The sequence shown here is derived from an EMBL/GenBank/DDBJ whole genome shotgun (WGS) entry which is preliminary data.</text>
</comment>
<dbReference type="AlphaFoldDB" id="A0A918V527"/>
<dbReference type="EMBL" id="BMWZ01000001">
    <property type="protein sequence ID" value="GGZ69681.1"/>
    <property type="molecule type" value="Genomic_DNA"/>
</dbReference>